<dbReference type="Proteomes" id="UP001172673">
    <property type="component" value="Unassembled WGS sequence"/>
</dbReference>
<dbReference type="EMBL" id="JAPDRK010000010">
    <property type="protein sequence ID" value="KAJ9608389.1"/>
    <property type="molecule type" value="Genomic_DNA"/>
</dbReference>
<feature type="domain" description="DUF5648" evidence="1">
    <location>
        <begin position="65"/>
        <end position="157"/>
    </location>
</feature>
<organism evidence="2 3">
    <name type="scientific">Cladophialophora chaetospira</name>
    <dbReference type="NCBI Taxonomy" id="386627"/>
    <lineage>
        <taxon>Eukaryota</taxon>
        <taxon>Fungi</taxon>
        <taxon>Dikarya</taxon>
        <taxon>Ascomycota</taxon>
        <taxon>Pezizomycotina</taxon>
        <taxon>Eurotiomycetes</taxon>
        <taxon>Chaetothyriomycetidae</taxon>
        <taxon>Chaetothyriales</taxon>
        <taxon>Herpotrichiellaceae</taxon>
        <taxon>Cladophialophora</taxon>
    </lineage>
</organism>
<dbReference type="AlphaFoldDB" id="A0AA38X7W1"/>
<evidence type="ECO:0000259" key="1">
    <source>
        <dbReference type="Pfam" id="PF18885"/>
    </source>
</evidence>
<name>A0AA38X7W1_9EURO</name>
<proteinExistence type="predicted"/>
<dbReference type="Pfam" id="PF18885">
    <property type="entry name" value="DUF5648"/>
    <property type="match status" value="1"/>
</dbReference>
<dbReference type="InterPro" id="IPR043708">
    <property type="entry name" value="DUF5648"/>
</dbReference>
<keyword evidence="3" id="KW-1185">Reference proteome</keyword>
<reference evidence="2" key="1">
    <citation type="submission" date="2022-10" db="EMBL/GenBank/DDBJ databases">
        <title>Culturing micro-colonial fungi from biological soil crusts in the Mojave desert and describing Neophaeococcomyces mojavensis, and introducing the new genera and species Taxawa tesnikishii.</title>
        <authorList>
            <person name="Kurbessoian T."/>
            <person name="Stajich J.E."/>
        </authorList>
    </citation>
    <scope>NUCLEOTIDE SEQUENCE</scope>
    <source>
        <strain evidence="2">TK_41</strain>
    </source>
</reference>
<accession>A0AA38X7W1</accession>
<gene>
    <name evidence="2" type="ORF">H2200_007377</name>
</gene>
<protein>
    <recommendedName>
        <fullName evidence="1">DUF5648 domain-containing protein</fullName>
    </recommendedName>
</protein>
<evidence type="ECO:0000313" key="3">
    <source>
        <dbReference type="Proteomes" id="UP001172673"/>
    </source>
</evidence>
<evidence type="ECO:0000313" key="2">
    <source>
        <dbReference type="EMBL" id="KAJ9608389.1"/>
    </source>
</evidence>
<comment type="caution">
    <text evidence="2">The sequence shown here is derived from an EMBL/GenBank/DDBJ whole genome shotgun (WGS) entry which is preliminary data.</text>
</comment>
<sequence>MPSDHFYTLDPNGEFAPSTGYEPQGITGYVHSTQHPGTIPIYRWYNPASTDHFYTADSAGEVAPPTYTSEGVAWYMFSDQVENTVALHRWHSPTTGDHFYTTDGAGERAKEHGYVAEGITGYLHPYQVEESVPLYRWFNSRKSYNFSVESIEIKQIRSQESDTIYVSASVTIAGHPPRAVTKRIGDRGKGSFPLDVVLKDVSLADHEVAVFSYVIINDGHSKESNVTKVLEQAARKLSEAGANQVGDAVKEAVGAAVGAGVGAVIGSSVPVIGTIVGAALGSLAGSLLGGLFDMVGANCDGPLAAGTYSFTGMQLHDDIHQRDHNPGIDSPHGCGANSDYYTTWSVTRAD</sequence>